<organism evidence="1">
    <name type="scientific">Baileyella intestinalis</name>
    <dbReference type="NCBI Taxonomy" id="2606709"/>
    <lineage>
        <taxon>Bacteria</taxon>
        <taxon>Bacillati</taxon>
        <taxon>Bacillota</taxon>
        <taxon>Clostridia</taxon>
        <taxon>Peptostreptococcales</taxon>
        <taxon>Anaerovoracaceae</taxon>
        <taxon>Baileyella</taxon>
    </lineage>
</organism>
<proteinExistence type="predicted"/>
<name>A0A6A8M7S3_9FIRM</name>
<gene>
    <name evidence="1" type="ORF">FYJ66_03930</name>
</gene>
<dbReference type="EMBL" id="VUNB01000003">
    <property type="protein sequence ID" value="MST68740.1"/>
    <property type="molecule type" value="Genomic_DNA"/>
</dbReference>
<sequence>MKTAINEYDAKIDSKKRLTLRESHYEYYHVEHFSDGRIVLHPRELVEPFRVSGNTLEMMDKSMRNLDEGKAGKAVDVSKFKE</sequence>
<protein>
    <submittedName>
        <fullName evidence="1">Uncharacterized protein</fullName>
    </submittedName>
</protein>
<comment type="caution">
    <text evidence="1">The sequence shown here is derived from an EMBL/GenBank/DDBJ whole genome shotgun (WGS) entry which is preliminary data.</text>
</comment>
<dbReference type="AlphaFoldDB" id="A0A6A8M7S3"/>
<accession>A0A6A8M7S3</accession>
<evidence type="ECO:0000313" key="1">
    <source>
        <dbReference type="EMBL" id="MST68740.1"/>
    </source>
</evidence>
<dbReference type="RefSeq" id="WP_154572214.1">
    <property type="nucleotide sequence ID" value="NZ_VUNB01000003.1"/>
</dbReference>
<reference evidence="1" key="1">
    <citation type="submission" date="2019-09" db="EMBL/GenBank/DDBJ databases">
        <title>In-depth cultivation of the pig gut microbiome towards novel bacterial diversity and tailored functional studies.</title>
        <authorList>
            <person name="Wylensek D."/>
            <person name="Hitch T.C.A."/>
            <person name="Clavel T."/>
        </authorList>
    </citation>
    <scope>NUCLEOTIDE SEQUENCE</scope>
    <source>
        <strain evidence="1">RF-744-FAT-WT-3</strain>
    </source>
</reference>